<dbReference type="PROSITE" id="PS00519">
    <property type="entry name" value="HTH_ASNC_1"/>
    <property type="match status" value="1"/>
</dbReference>
<evidence type="ECO:0000313" key="6">
    <source>
        <dbReference type="Proteomes" id="UP000554837"/>
    </source>
</evidence>
<dbReference type="AlphaFoldDB" id="A0A840SCB8"/>
<dbReference type="Pfam" id="PF13412">
    <property type="entry name" value="HTH_24"/>
    <property type="match status" value="1"/>
</dbReference>
<dbReference type="InterPro" id="IPR019888">
    <property type="entry name" value="Tscrpt_reg_AsnC-like"/>
</dbReference>
<accession>A0A840SCB8</accession>
<dbReference type="PANTHER" id="PTHR30154">
    <property type="entry name" value="LEUCINE-RESPONSIVE REGULATORY PROTEIN"/>
    <property type="match status" value="1"/>
</dbReference>
<protein>
    <submittedName>
        <fullName evidence="5">DNA-binding Lrp family transcriptional regulator</fullName>
    </submittedName>
</protein>
<dbReference type="RefSeq" id="WP_246071387.1">
    <property type="nucleotide sequence ID" value="NZ_CP040709.1"/>
</dbReference>
<comment type="caution">
    <text evidence="5">The sequence shown here is derived from an EMBL/GenBank/DDBJ whole genome shotgun (WGS) entry which is preliminary data.</text>
</comment>
<keyword evidence="3" id="KW-0804">Transcription</keyword>
<dbReference type="Gene3D" id="1.10.10.10">
    <property type="entry name" value="Winged helix-like DNA-binding domain superfamily/Winged helix DNA-binding domain"/>
    <property type="match status" value="1"/>
</dbReference>
<dbReference type="Gene3D" id="3.30.70.920">
    <property type="match status" value="1"/>
</dbReference>
<evidence type="ECO:0000259" key="4">
    <source>
        <dbReference type="PROSITE" id="PS50956"/>
    </source>
</evidence>
<keyword evidence="6" id="KW-1185">Reference proteome</keyword>
<feature type="domain" description="HTH asnC-type" evidence="4">
    <location>
        <begin position="6"/>
        <end position="67"/>
    </location>
</feature>
<sequence>MDTTKIDRTDRAMLVRLQADGRLSNAELAEAVALSPSACLRRLQRLEHSGVIRGYRAELSGAAIGRELTVFIEVTLSNQTNAALDAFERAVAACPDVLECHLMSGDFDYLLRVAVPDMAGYEAVHRHKISAFPHVARVRTAFAMRAVIPLRGYPL</sequence>
<dbReference type="InterPro" id="IPR036390">
    <property type="entry name" value="WH_DNA-bd_sf"/>
</dbReference>
<evidence type="ECO:0000313" key="5">
    <source>
        <dbReference type="EMBL" id="MBB5206404.1"/>
    </source>
</evidence>
<evidence type="ECO:0000256" key="3">
    <source>
        <dbReference type="ARBA" id="ARBA00023163"/>
    </source>
</evidence>
<dbReference type="InterPro" id="IPR019887">
    <property type="entry name" value="Tscrpt_reg_AsnC/Lrp_C"/>
</dbReference>
<evidence type="ECO:0000256" key="1">
    <source>
        <dbReference type="ARBA" id="ARBA00023015"/>
    </source>
</evidence>
<evidence type="ECO:0000256" key="2">
    <source>
        <dbReference type="ARBA" id="ARBA00023125"/>
    </source>
</evidence>
<dbReference type="GO" id="GO:0043565">
    <property type="term" value="F:sequence-specific DNA binding"/>
    <property type="evidence" value="ECO:0007669"/>
    <property type="project" value="InterPro"/>
</dbReference>
<dbReference type="GO" id="GO:0043200">
    <property type="term" value="P:response to amino acid"/>
    <property type="evidence" value="ECO:0007669"/>
    <property type="project" value="TreeGrafter"/>
</dbReference>
<dbReference type="InterPro" id="IPR036388">
    <property type="entry name" value="WH-like_DNA-bd_sf"/>
</dbReference>
<reference evidence="5 6" key="1">
    <citation type="submission" date="2020-08" db="EMBL/GenBank/DDBJ databases">
        <title>Genomic Encyclopedia of Type Strains, Phase IV (KMG-IV): sequencing the most valuable type-strain genomes for metagenomic binning, comparative biology and taxonomic classification.</title>
        <authorList>
            <person name="Goeker M."/>
        </authorList>
    </citation>
    <scope>NUCLEOTIDE SEQUENCE [LARGE SCALE GENOMIC DNA]</scope>
    <source>
        <strain evidence="5 6">DSM 23958</strain>
    </source>
</reference>
<name>A0A840SCB8_9BURK</name>
<dbReference type="InterPro" id="IPR011991">
    <property type="entry name" value="ArsR-like_HTH"/>
</dbReference>
<dbReference type="PRINTS" id="PR00033">
    <property type="entry name" value="HTHASNC"/>
</dbReference>
<gene>
    <name evidence="5" type="ORF">HNQ51_003750</name>
</gene>
<organism evidence="5 6">
    <name type="scientific">Inhella inkyongensis</name>
    <dbReference type="NCBI Taxonomy" id="392593"/>
    <lineage>
        <taxon>Bacteria</taxon>
        <taxon>Pseudomonadati</taxon>
        <taxon>Pseudomonadota</taxon>
        <taxon>Betaproteobacteria</taxon>
        <taxon>Burkholderiales</taxon>
        <taxon>Sphaerotilaceae</taxon>
        <taxon>Inhella</taxon>
    </lineage>
</organism>
<proteinExistence type="predicted"/>
<dbReference type="CDD" id="cd00090">
    <property type="entry name" value="HTH_ARSR"/>
    <property type="match status" value="1"/>
</dbReference>
<dbReference type="SUPFAM" id="SSF54909">
    <property type="entry name" value="Dimeric alpha+beta barrel"/>
    <property type="match status" value="1"/>
</dbReference>
<dbReference type="InterPro" id="IPR019885">
    <property type="entry name" value="Tscrpt_reg_HTH_AsnC-type_CS"/>
</dbReference>
<keyword evidence="2 5" id="KW-0238">DNA-binding</keyword>
<keyword evidence="1" id="KW-0805">Transcription regulation</keyword>
<dbReference type="Pfam" id="PF01037">
    <property type="entry name" value="AsnC_trans_reg"/>
    <property type="match status" value="1"/>
</dbReference>
<dbReference type="PROSITE" id="PS50956">
    <property type="entry name" value="HTH_ASNC_2"/>
    <property type="match status" value="1"/>
</dbReference>
<dbReference type="GO" id="GO:0005829">
    <property type="term" value="C:cytosol"/>
    <property type="evidence" value="ECO:0007669"/>
    <property type="project" value="TreeGrafter"/>
</dbReference>
<dbReference type="SMART" id="SM00344">
    <property type="entry name" value="HTH_ASNC"/>
    <property type="match status" value="1"/>
</dbReference>
<dbReference type="SUPFAM" id="SSF46785">
    <property type="entry name" value="Winged helix' DNA-binding domain"/>
    <property type="match status" value="1"/>
</dbReference>
<dbReference type="PANTHER" id="PTHR30154:SF34">
    <property type="entry name" value="TRANSCRIPTIONAL REGULATOR AZLB"/>
    <property type="match status" value="1"/>
</dbReference>
<dbReference type="EMBL" id="JACHHO010000012">
    <property type="protein sequence ID" value="MBB5206404.1"/>
    <property type="molecule type" value="Genomic_DNA"/>
</dbReference>
<dbReference type="Proteomes" id="UP000554837">
    <property type="component" value="Unassembled WGS sequence"/>
</dbReference>
<dbReference type="InterPro" id="IPR011008">
    <property type="entry name" value="Dimeric_a/b-barrel"/>
</dbReference>
<dbReference type="GO" id="GO:0006355">
    <property type="term" value="P:regulation of DNA-templated transcription"/>
    <property type="evidence" value="ECO:0007669"/>
    <property type="project" value="UniProtKB-ARBA"/>
</dbReference>
<dbReference type="InterPro" id="IPR000485">
    <property type="entry name" value="AsnC-type_HTH_dom"/>
</dbReference>